<gene>
    <name evidence="1" type="ORF">IAC43_04345</name>
</gene>
<dbReference type="Proteomes" id="UP000824160">
    <property type="component" value="Unassembled WGS sequence"/>
</dbReference>
<proteinExistence type="predicted"/>
<dbReference type="Gene3D" id="2.30.110.40">
    <property type="entry name" value="Phage tail tube protein"/>
    <property type="match status" value="1"/>
</dbReference>
<dbReference type="EMBL" id="DVLW01000114">
    <property type="protein sequence ID" value="HIT94391.1"/>
    <property type="molecule type" value="Genomic_DNA"/>
</dbReference>
<dbReference type="InterPro" id="IPR018989">
    <property type="entry name" value="DUF2001"/>
</dbReference>
<dbReference type="SUPFAM" id="SSF69279">
    <property type="entry name" value="Phage tail proteins"/>
    <property type="match status" value="1"/>
</dbReference>
<accession>A0A9D1KSD2</accession>
<sequence>MSYLTAENLVSGQEGRAYVKLDGQNRELLYLKNVTASVTKHKQSVRTLGRRGDQFKSAGFSGSGKMTVYYVTSLFRQLMLEYMKDGVDTYFDIVIINQDPQCAFGSQSVVLKNCNLDKVVLAKLDVAEDFLDEELSFTFDDAEILQPFTES</sequence>
<dbReference type="Pfam" id="PF09393">
    <property type="entry name" value="DUF2001"/>
    <property type="match status" value="1"/>
</dbReference>
<evidence type="ECO:0000313" key="1">
    <source>
        <dbReference type="EMBL" id="HIT94391.1"/>
    </source>
</evidence>
<reference evidence="1" key="1">
    <citation type="submission" date="2020-10" db="EMBL/GenBank/DDBJ databases">
        <authorList>
            <person name="Gilroy R."/>
        </authorList>
    </citation>
    <scope>NUCLEOTIDE SEQUENCE</scope>
    <source>
        <strain evidence="1">ChiBcec7-5410</strain>
    </source>
</reference>
<organism evidence="1 2">
    <name type="scientific">Candidatus Faecivivens stercoripullorum</name>
    <dbReference type="NCBI Taxonomy" id="2840805"/>
    <lineage>
        <taxon>Bacteria</taxon>
        <taxon>Bacillati</taxon>
        <taxon>Bacillota</taxon>
        <taxon>Clostridia</taxon>
        <taxon>Eubacteriales</taxon>
        <taxon>Oscillospiraceae</taxon>
        <taxon>Oscillospiraceae incertae sedis</taxon>
        <taxon>Candidatus Faecivivens</taxon>
    </lineage>
</organism>
<name>A0A9D1KSD2_9FIRM</name>
<dbReference type="AlphaFoldDB" id="A0A9D1KSD2"/>
<reference evidence="1" key="2">
    <citation type="journal article" date="2021" name="PeerJ">
        <title>Extensive microbial diversity within the chicken gut microbiome revealed by metagenomics and culture.</title>
        <authorList>
            <person name="Gilroy R."/>
            <person name="Ravi A."/>
            <person name="Getino M."/>
            <person name="Pursley I."/>
            <person name="Horton D.L."/>
            <person name="Alikhan N.F."/>
            <person name="Baker D."/>
            <person name="Gharbi K."/>
            <person name="Hall N."/>
            <person name="Watson M."/>
            <person name="Adriaenssens E.M."/>
            <person name="Foster-Nyarko E."/>
            <person name="Jarju S."/>
            <person name="Secka A."/>
            <person name="Antonio M."/>
            <person name="Oren A."/>
            <person name="Chaudhuri R.R."/>
            <person name="La Ragione R."/>
            <person name="Hildebrand F."/>
            <person name="Pallen M.J."/>
        </authorList>
    </citation>
    <scope>NUCLEOTIDE SEQUENCE</scope>
    <source>
        <strain evidence="1">ChiBcec7-5410</strain>
    </source>
</reference>
<comment type="caution">
    <text evidence="1">The sequence shown here is derived from an EMBL/GenBank/DDBJ whole genome shotgun (WGS) entry which is preliminary data.</text>
</comment>
<dbReference type="InterPro" id="IPR038628">
    <property type="entry name" value="XkdM-like_sf"/>
</dbReference>
<evidence type="ECO:0000313" key="2">
    <source>
        <dbReference type="Proteomes" id="UP000824160"/>
    </source>
</evidence>
<protein>
    <submittedName>
        <fullName evidence="1">Phage tail tube protein</fullName>
    </submittedName>
</protein>